<dbReference type="OrthoDB" id="2675723at2759"/>
<organism evidence="1 2">
    <name type="scientific">Bondarzewia mesenterica</name>
    <dbReference type="NCBI Taxonomy" id="1095465"/>
    <lineage>
        <taxon>Eukaryota</taxon>
        <taxon>Fungi</taxon>
        <taxon>Dikarya</taxon>
        <taxon>Basidiomycota</taxon>
        <taxon>Agaricomycotina</taxon>
        <taxon>Agaricomycetes</taxon>
        <taxon>Russulales</taxon>
        <taxon>Bondarzewiaceae</taxon>
        <taxon>Bondarzewia</taxon>
    </lineage>
</organism>
<proteinExistence type="predicted"/>
<reference evidence="1 2" key="1">
    <citation type="submission" date="2019-02" db="EMBL/GenBank/DDBJ databases">
        <title>Genome sequencing of the rare red list fungi Bondarzewia mesenterica.</title>
        <authorList>
            <person name="Buettner E."/>
            <person name="Kellner H."/>
        </authorList>
    </citation>
    <scope>NUCLEOTIDE SEQUENCE [LARGE SCALE GENOMIC DNA]</scope>
    <source>
        <strain evidence="1 2">DSM 108281</strain>
    </source>
</reference>
<sequence length="203" mass="23101">MYDIICQYGAHLLCCFTDSPHLTMPSGLEIIKGIIKKYIKVMDALEAIEEWASDAENAVSGQRDHLELLDIYDVQKKEKLADLSAEWEDIPPDIISDPEVNKDEPIPEELMKEYTDDILNAIPTQKMAIALSSILQIIKCKELDLEELANQELELQKGQANNALHYMQITISHKLFLLHSSNARDNGWMEESDGYMLTDAMVY</sequence>
<dbReference type="AlphaFoldDB" id="A0A4S4LJR5"/>
<protein>
    <submittedName>
        <fullName evidence="1">Uncharacterized protein</fullName>
    </submittedName>
</protein>
<accession>A0A4S4LJR5</accession>
<comment type="caution">
    <text evidence="1">The sequence shown here is derived from an EMBL/GenBank/DDBJ whole genome shotgun (WGS) entry which is preliminary data.</text>
</comment>
<evidence type="ECO:0000313" key="2">
    <source>
        <dbReference type="Proteomes" id="UP000310158"/>
    </source>
</evidence>
<name>A0A4S4LJR5_9AGAM</name>
<dbReference type="Proteomes" id="UP000310158">
    <property type="component" value="Unassembled WGS sequence"/>
</dbReference>
<evidence type="ECO:0000313" key="1">
    <source>
        <dbReference type="EMBL" id="THH12302.1"/>
    </source>
</evidence>
<dbReference type="EMBL" id="SGPL01000471">
    <property type="protein sequence ID" value="THH12302.1"/>
    <property type="molecule type" value="Genomic_DNA"/>
</dbReference>
<gene>
    <name evidence="1" type="ORF">EW146_g7744</name>
</gene>
<keyword evidence="2" id="KW-1185">Reference proteome</keyword>